<dbReference type="Pfam" id="PF02661">
    <property type="entry name" value="Fic"/>
    <property type="match status" value="1"/>
</dbReference>
<sequence>MFNINGTPYYYDRNISRLLSTIQSRISDLRTSGKLSKESLKHISNYFKIKNIYHSNAIEGNMLDYGETRLVVEQGLTISGKPLKDSIEAVNLSHALDFFMDIAGNSNEKIKISDIKQIHSLILKDISEEAGMFRVSNVEISGSNFTPPSFLQIQSEIDNFSKWLDNIEFNDYSINPIILSAIAHAWFVYIHPFIDGNGRTARIIMNLILIKFGYPIAIITKDDRIRYYDALENTQSSDLTAFISLITDSVDESLEEYYKAAYDQREKDEWARLLMDKVNSREDMKIKNEFEIWRSSMNLLQGYVRNLTESINDASDSKSIKIYFNHYDIIELEKYILLKQKKTTKRTWFFKITILYNGIDRRYLFFFGFSSITLSNHTGNSVTVHVAYETDPFHYEKIEHLNIPLLPDLIEIGYSTNDEDFICRFKDGTISHLKVESFGKDFIRKAIEHAISM</sequence>
<comment type="caution">
    <text evidence="2">The sequence shown here is derived from an EMBL/GenBank/DDBJ whole genome shotgun (WGS) entry which is preliminary data.</text>
</comment>
<protein>
    <recommendedName>
        <fullName evidence="1">Fido domain-containing protein</fullName>
    </recommendedName>
</protein>
<evidence type="ECO:0000313" key="2">
    <source>
        <dbReference type="EMBL" id="GAA5529537.1"/>
    </source>
</evidence>
<evidence type="ECO:0000259" key="1">
    <source>
        <dbReference type="PROSITE" id="PS51459"/>
    </source>
</evidence>
<proteinExistence type="predicted"/>
<dbReference type="InterPro" id="IPR036597">
    <property type="entry name" value="Fido-like_dom_sf"/>
</dbReference>
<dbReference type="PROSITE" id="PS51459">
    <property type="entry name" value="FIDO"/>
    <property type="match status" value="1"/>
</dbReference>
<name>A0ABP9X290_9CHLR</name>
<keyword evidence="3" id="KW-1185">Reference proteome</keyword>
<dbReference type="InterPro" id="IPR003812">
    <property type="entry name" value="Fido"/>
</dbReference>
<dbReference type="InterPro" id="IPR040198">
    <property type="entry name" value="Fido_containing"/>
</dbReference>
<dbReference type="SUPFAM" id="SSF140931">
    <property type="entry name" value="Fic-like"/>
    <property type="match status" value="1"/>
</dbReference>
<dbReference type="Proteomes" id="UP001428290">
    <property type="component" value="Unassembled WGS sequence"/>
</dbReference>
<dbReference type="EMBL" id="BAABRU010000012">
    <property type="protein sequence ID" value="GAA5529537.1"/>
    <property type="molecule type" value="Genomic_DNA"/>
</dbReference>
<reference evidence="2 3" key="1">
    <citation type="submission" date="2024-02" db="EMBL/GenBank/DDBJ databases">
        <title>Herpetosiphon gulosus NBRC 112829.</title>
        <authorList>
            <person name="Ichikawa N."/>
            <person name="Katano-Makiyama Y."/>
            <person name="Hidaka K."/>
        </authorList>
    </citation>
    <scope>NUCLEOTIDE SEQUENCE [LARGE SCALE GENOMIC DNA]</scope>
    <source>
        <strain evidence="2 3">NBRC 112829</strain>
    </source>
</reference>
<dbReference type="PANTHER" id="PTHR13504:SF38">
    <property type="entry name" value="FIDO DOMAIN-CONTAINING PROTEIN"/>
    <property type="match status" value="1"/>
</dbReference>
<gene>
    <name evidence="2" type="ORF">Hgul01_03347</name>
</gene>
<dbReference type="Gene3D" id="1.10.3290.10">
    <property type="entry name" value="Fido-like domain"/>
    <property type="match status" value="1"/>
</dbReference>
<feature type="domain" description="Fido" evidence="1">
    <location>
        <begin position="110"/>
        <end position="248"/>
    </location>
</feature>
<organism evidence="2 3">
    <name type="scientific">Herpetosiphon gulosus</name>
    <dbReference type="NCBI Taxonomy" id="1973496"/>
    <lineage>
        <taxon>Bacteria</taxon>
        <taxon>Bacillati</taxon>
        <taxon>Chloroflexota</taxon>
        <taxon>Chloroflexia</taxon>
        <taxon>Herpetosiphonales</taxon>
        <taxon>Herpetosiphonaceae</taxon>
        <taxon>Herpetosiphon</taxon>
    </lineage>
</organism>
<accession>A0ABP9X290</accession>
<dbReference type="PANTHER" id="PTHR13504">
    <property type="entry name" value="FIDO DOMAIN-CONTAINING PROTEIN DDB_G0283145"/>
    <property type="match status" value="1"/>
</dbReference>
<evidence type="ECO:0000313" key="3">
    <source>
        <dbReference type="Proteomes" id="UP001428290"/>
    </source>
</evidence>
<dbReference type="RefSeq" id="WP_345723148.1">
    <property type="nucleotide sequence ID" value="NZ_BAABRU010000012.1"/>
</dbReference>